<dbReference type="SUPFAM" id="SSF52540">
    <property type="entry name" value="P-loop containing nucleoside triphosphate hydrolases"/>
    <property type="match status" value="1"/>
</dbReference>
<accession>A0A2A7ANU2</accession>
<evidence type="ECO:0000313" key="1">
    <source>
        <dbReference type="EMBL" id="PDX80776.1"/>
    </source>
</evidence>
<evidence type="ECO:0000313" key="2">
    <source>
        <dbReference type="Proteomes" id="UP000220005"/>
    </source>
</evidence>
<sequence length="1489" mass="172032">MAFELGGRADKFGNRYERRYFVSLMAKVLQGGLLSVQSEPTGDDESGTDIIVEYQGGRKDFHQCKARNGSNEHWTTSALARHKVFQHIKEHVKTEQNHFVFVTALPFVALNDLCLAARNSDSCQRFVTDQLTTYGRKNLFDQWRKNLGLGETAADQEQAAFYLRQFEICTLSDDSVEGDQWKYVLGSMFTGNPDDVYDVLLNLTENDNYGKTLTAGILQQYLEQRGYQRRLLASDTNIPLQIERLNHRFKSHFRPIGDHPFPIQEAHTVLQTILAGKNVLLLGDAGIGKSGCVQALLDELDNEHIPYLALSVDQKIPQGTPEYYGEDLGFRASPVLCLESQLASGQMGVLILDQLDSLRWATRSCEEALGVCGEMLQQVQALSCGGDRTVRVILVSRKFDYENDLALHRLCTSATPEQSGLWEPIELHAWDEERVETFVGKERYACMLPAMKRILQIPCYLYIWQFLEDARKDNEFATPVDLMKEWKTQIIQHGEQKNIHADAIESFLNALLSLMQETPCVPEMALPGNQQVQEFLISENVLYRNEGCLAFVHQSMADYLNVECWLQDILHRKKVEELLPSYNAQGPEYRVRLQMLWQVLLRAGTTLFLDRAESFLSSKNIRYYYKCTVWEALGQIEAPGEKIIAFIQAHWNEDVWRETILHRVFWGHSAFIRQYVTAGFAASWADPTALWLLRPLVTSDQAFVREAVLPYIGKTPENDRNILRLFWMHKNLERQTVELCLQILKTQPAMGLNTSEYEFWVETCPDKAVEYLALAFGQVSSHQEYITPKFMELSQKLPKGVLETLCPLVIEVSKGEDARMRWRAYDRYYNGVRCYVKLIQDSLQQLVQQDLPYVEKFIANHLHTESWLEHEWILKTLLLLPEQDAMLAYQWLMEKFPEHFLDITSPEERMMTYAAEVLKKFSPFWSDDQFDQMEQRIVSNRSPNMLEIARERFKQKGYWPYWGGLQETLLPAMDPARSKSKALQAVLQRRKEQGFGDVWYKKGRLIESYTVRSSIADHAEKLSDAAWIRLLTSDMPHLSPRDTIQQHFHRPGLESSPREFARTLENFFVTEPLRLAGIAEKLPEQIDAHYSAVILNVFAKKEVFDAVGFETVEAVAEKFTRCMTAEMDYELASGFCGLLINHPEAPWSAESYQRLRFLAVEHKNPQENTYNITSCNDPQNKSCQCLRDNVLNSIRGYAFRTIAETLWKCPEKVADWKTVLEHGLQDPHPSVRYAVIDALAAVSRVDKPFACEGYWKVLQQDSRCILHYTSGWFIMQLYPVHPEECRACLIWAFEQSETEQDLVRNAARILAELCIKGDPDVHAYLFQRQYMPEQAYGILDQCFDDLKQEPKNTAAKQMLLYTLQNCQEIPQHIVWQYCREPGPHDPDILQVFVERCANRAEYALIRFFLESRKENSSAWWENLYIFCARACEDATKGYGLAVDDFCKLPFLLLETAATVQQREKALDVFDETFRSNVIQMEDFLRETNR</sequence>
<reference evidence="1 2" key="1">
    <citation type="journal article" date="2017" name="Front. Microbiol.">
        <title>New Insights into the Diversity of the Genus Faecalibacterium.</title>
        <authorList>
            <person name="Benevides L."/>
            <person name="Burman S."/>
            <person name="Martin R."/>
            <person name="Robert V."/>
            <person name="Thomas M."/>
            <person name="Miquel S."/>
            <person name="Chain F."/>
            <person name="Sokol H."/>
            <person name="Bermudez-Humaran L.G."/>
            <person name="Morrison M."/>
            <person name="Langella P."/>
            <person name="Azevedo V.A."/>
            <person name="Chatel J.M."/>
            <person name="Soares S."/>
        </authorList>
    </citation>
    <scope>NUCLEOTIDE SEQUENCE [LARGE SCALE GENOMIC DNA]</scope>
    <source>
        <strain evidence="1 2">CNCM I 4575</strain>
    </source>
</reference>
<dbReference type="Proteomes" id="UP000220005">
    <property type="component" value="Unassembled WGS sequence"/>
</dbReference>
<dbReference type="SUPFAM" id="SSF48371">
    <property type="entry name" value="ARM repeat"/>
    <property type="match status" value="1"/>
</dbReference>
<proteinExistence type="predicted"/>
<dbReference type="InterPro" id="IPR027417">
    <property type="entry name" value="P-loop_NTPase"/>
</dbReference>
<dbReference type="InterPro" id="IPR016024">
    <property type="entry name" value="ARM-type_fold"/>
</dbReference>
<organism evidence="1 2">
    <name type="scientific">Faecalibacterium prausnitzii</name>
    <dbReference type="NCBI Taxonomy" id="853"/>
    <lineage>
        <taxon>Bacteria</taxon>
        <taxon>Bacillati</taxon>
        <taxon>Bacillota</taxon>
        <taxon>Clostridia</taxon>
        <taxon>Eubacteriales</taxon>
        <taxon>Oscillospiraceae</taxon>
        <taxon>Faecalibacterium</taxon>
    </lineage>
</organism>
<protein>
    <submittedName>
        <fullName evidence="1">Uncharacterized protein</fullName>
    </submittedName>
</protein>
<dbReference type="EMBL" id="NMTY01000024">
    <property type="protein sequence ID" value="PDX80776.1"/>
    <property type="molecule type" value="Genomic_DNA"/>
</dbReference>
<comment type="caution">
    <text evidence="1">The sequence shown here is derived from an EMBL/GenBank/DDBJ whole genome shotgun (WGS) entry which is preliminary data.</text>
</comment>
<name>A0A2A7ANU2_9FIRM</name>
<dbReference type="RefSeq" id="WP_097839718.1">
    <property type="nucleotide sequence ID" value="NZ_NMTY01000024.1"/>
</dbReference>
<gene>
    <name evidence="1" type="ORF">CGS58_09715</name>
</gene>